<reference evidence="6" key="1">
    <citation type="submission" date="2022-12" db="EMBL/GenBank/DDBJ databases">
        <authorList>
            <person name="Webb A."/>
        </authorList>
    </citation>
    <scope>NUCLEOTIDE SEQUENCE</scope>
    <source>
        <strain evidence="6">Hp1</strain>
    </source>
</reference>
<keyword evidence="7" id="KW-1185">Reference proteome</keyword>
<evidence type="ECO:0000256" key="3">
    <source>
        <dbReference type="SAM" id="Phobius"/>
    </source>
</evidence>
<feature type="domain" description="Expansin-like EG45" evidence="5">
    <location>
        <begin position="44"/>
        <end position="142"/>
    </location>
</feature>
<organism evidence="6 7">
    <name type="scientific">Hyaloperonospora brassicae</name>
    <name type="common">Brassica downy mildew</name>
    <name type="synonym">Peronospora brassicae</name>
    <dbReference type="NCBI Taxonomy" id="162125"/>
    <lineage>
        <taxon>Eukaryota</taxon>
        <taxon>Sar</taxon>
        <taxon>Stramenopiles</taxon>
        <taxon>Oomycota</taxon>
        <taxon>Peronosporomycetes</taxon>
        <taxon>Peronosporales</taxon>
        <taxon>Peronosporaceae</taxon>
        <taxon>Hyaloperonospora</taxon>
    </lineage>
</organism>
<accession>A0AAV0TEU5</accession>
<dbReference type="InterPro" id="IPR009009">
    <property type="entry name" value="RlpA-like_DPBB"/>
</dbReference>
<evidence type="ECO:0000256" key="1">
    <source>
        <dbReference type="ARBA" id="ARBA00022729"/>
    </source>
</evidence>
<keyword evidence="3" id="KW-1133">Transmembrane helix</keyword>
<feature type="region of interest" description="Disordered" evidence="2">
    <location>
        <begin position="415"/>
        <end position="466"/>
    </location>
</feature>
<feature type="chain" id="PRO_5043393025" description="Expansin-like EG45 domain-containing protein" evidence="4">
    <location>
        <begin position="27"/>
        <end position="538"/>
    </location>
</feature>
<keyword evidence="3" id="KW-0812">Transmembrane</keyword>
<feature type="signal peptide" evidence="4">
    <location>
        <begin position="1"/>
        <end position="26"/>
    </location>
</feature>
<dbReference type="Gene3D" id="2.60.40.760">
    <property type="entry name" value="Expansin, cellulose-binding-like domain"/>
    <property type="match status" value="1"/>
</dbReference>
<dbReference type="InterPro" id="IPR036749">
    <property type="entry name" value="Expansin_CBD_sf"/>
</dbReference>
<dbReference type="InterPro" id="IPR051477">
    <property type="entry name" value="Expansin_CellWall"/>
</dbReference>
<proteinExistence type="predicted"/>
<dbReference type="Proteomes" id="UP001162031">
    <property type="component" value="Unassembled WGS sequence"/>
</dbReference>
<dbReference type="Pfam" id="PF03330">
    <property type="entry name" value="DPBB_1"/>
    <property type="match status" value="1"/>
</dbReference>
<feature type="compositionally biased region" description="Polar residues" evidence="2">
    <location>
        <begin position="451"/>
        <end position="466"/>
    </location>
</feature>
<sequence length="538" mass="56169">MTRKSTTIRTLLASVSGVALAVVAKAHEYFTGDGTAYTLGQSSAGNCNMMSALDFAGTDYAALNNEQWDGLQNCGRCAEVSCADHRCLDQSKSIVVQILDRCPECKHGDLDLSPTVFTALTGMTPSRYKVKWKFVDCPVSGNVNYCLKGGSNTFWTAVQPTNVATGVTSLKINGHDTVMLDSAYYYVLDGASEAQTQLTDMTISLTDINGNSIEDIVTLTADACTEGAAQFPFGSPQGSPGPAIVPTISPLLPPIELTTAPYVQVPVISLTTAPTPTPMPITPTLPATTTTTPDSATQEQQTVKLTGSTPVSEVTAPHPPVLPVPAYAPPATPSYAIASPPAPPSVASLLTTPLGTAVHPIASALRTEPEPSTASTNGNAIKPTQQFTIAASVAGTPSAVKRPMSGTRDGIFRIATDRNGAQQRSRLPSRRPRSPLTIAQRTGKGRAADTSDATQAVKTQSSTPSNETDPVIIILSALGAVALVALIATVTVAKKKKVAEQKARDVEVPSMISAQSCDAQNSPTDARHVFVAHSNGRS</sequence>
<evidence type="ECO:0000259" key="5">
    <source>
        <dbReference type="PROSITE" id="PS50842"/>
    </source>
</evidence>
<evidence type="ECO:0000313" key="7">
    <source>
        <dbReference type="Proteomes" id="UP001162031"/>
    </source>
</evidence>
<dbReference type="InterPro" id="IPR007112">
    <property type="entry name" value="Expansin/allergen_DPBB_dom"/>
</dbReference>
<dbReference type="InterPro" id="IPR036908">
    <property type="entry name" value="RlpA-like_sf"/>
</dbReference>
<dbReference type="CDD" id="cd22271">
    <property type="entry name" value="DPBB_EXP_N-like"/>
    <property type="match status" value="1"/>
</dbReference>
<dbReference type="NCBIfam" id="NF041144">
    <property type="entry name" value="expansin_EXLX1"/>
    <property type="match status" value="1"/>
</dbReference>
<evidence type="ECO:0000313" key="6">
    <source>
        <dbReference type="EMBL" id="CAI5720839.1"/>
    </source>
</evidence>
<comment type="caution">
    <text evidence="6">The sequence shown here is derived from an EMBL/GenBank/DDBJ whole genome shotgun (WGS) entry which is preliminary data.</text>
</comment>
<evidence type="ECO:0000256" key="4">
    <source>
        <dbReference type="SAM" id="SignalP"/>
    </source>
</evidence>
<dbReference type="PANTHER" id="PTHR31836:SF21">
    <property type="entry name" value="EXPANSIN-LIKE PROTEIN 7"/>
    <property type="match status" value="1"/>
</dbReference>
<keyword evidence="3" id="KW-0472">Membrane</keyword>
<dbReference type="InterPro" id="IPR049818">
    <property type="entry name" value="Expansin_EXLX1-like"/>
</dbReference>
<dbReference type="Gene3D" id="2.40.40.10">
    <property type="entry name" value="RlpA-like domain"/>
    <property type="match status" value="1"/>
</dbReference>
<dbReference type="PANTHER" id="PTHR31836">
    <property type="match status" value="1"/>
</dbReference>
<feature type="transmembrane region" description="Helical" evidence="3">
    <location>
        <begin position="471"/>
        <end position="493"/>
    </location>
</feature>
<keyword evidence="1 4" id="KW-0732">Signal</keyword>
<protein>
    <recommendedName>
        <fullName evidence="5">Expansin-like EG45 domain-containing protein</fullName>
    </recommendedName>
</protein>
<dbReference type="AlphaFoldDB" id="A0AAV0TEU5"/>
<dbReference type="SUPFAM" id="SSF50685">
    <property type="entry name" value="Barwin-like endoglucanases"/>
    <property type="match status" value="1"/>
</dbReference>
<evidence type="ECO:0000256" key="2">
    <source>
        <dbReference type="SAM" id="MobiDB-lite"/>
    </source>
</evidence>
<dbReference type="PROSITE" id="PS50842">
    <property type="entry name" value="EXPANSIN_EG45"/>
    <property type="match status" value="1"/>
</dbReference>
<dbReference type="EMBL" id="CANTFL010000332">
    <property type="protein sequence ID" value="CAI5720839.1"/>
    <property type="molecule type" value="Genomic_DNA"/>
</dbReference>
<gene>
    <name evidence="6" type="ORF">HBR001_LOCUS2481</name>
</gene>
<name>A0AAV0TEU5_HYABA</name>